<proteinExistence type="predicted"/>
<evidence type="ECO:0000256" key="1">
    <source>
        <dbReference type="SAM" id="Phobius"/>
    </source>
</evidence>
<gene>
    <name evidence="2" type="ORF">P4U43_11565</name>
</gene>
<keyword evidence="1" id="KW-0812">Transmembrane</keyword>
<dbReference type="Proteomes" id="UP001220456">
    <property type="component" value="Unassembled WGS sequence"/>
</dbReference>
<keyword evidence="1" id="KW-1133">Transmembrane helix</keyword>
<sequence>MAGWLRELLFRDVLIAAVVGLVVGLVSGFLITNNQAALDDARAEREMTAARELAEQAIRIENLRFVRDRASRDASEWFFDSLDLSNVSLGPLMLRGADFTGAIFEGTRMDSADVAGALFVETSMTGARGSDTNFSGADFTGATLDKAVFGANFEGATMHRVSAIGANFQGAEMEGADFDGADLRGANLFDTTLVPDDFEGTCYDDNTSWPDDFIPPPSAALKDCGPNQFVLADPAPPIDGVTRVERSPSE</sequence>
<dbReference type="EMBL" id="JAROKN010000031">
    <property type="protein sequence ID" value="MDF9278426.1"/>
    <property type="molecule type" value="Genomic_DNA"/>
</dbReference>
<dbReference type="RefSeq" id="WP_277358869.1">
    <property type="nucleotide sequence ID" value="NZ_JAROKN010000031.1"/>
</dbReference>
<keyword evidence="3" id="KW-1185">Reference proteome</keyword>
<dbReference type="PANTHER" id="PTHR14136:SF17">
    <property type="entry name" value="BTB_POZ DOMAIN-CONTAINING PROTEIN KCTD9"/>
    <property type="match status" value="1"/>
</dbReference>
<organism evidence="2 3">
    <name type="scientific">Arthrobacter vasquezii</name>
    <dbReference type="NCBI Taxonomy" id="2977629"/>
    <lineage>
        <taxon>Bacteria</taxon>
        <taxon>Bacillati</taxon>
        <taxon>Actinomycetota</taxon>
        <taxon>Actinomycetes</taxon>
        <taxon>Micrococcales</taxon>
        <taxon>Micrococcaceae</taxon>
        <taxon>Arthrobacter</taxon>
    </lineage>
</organism>
<dbReference type="SUPFAM" id="SSF141571">
    <property type="entry name" value="Pentapeptide repeat-like"/>
    <property type="match status" value="1"/>
</dbReference>
<feature type="transmembrane region" description="Helical" evidence="1">
    <location>
        <begin position="12"/>
        <end position="31"/>
    </location>
</feature>
<evidence type="ECO:0000313" key="2">
    <source>
        <dbReference type="EMBL" id="MDF9278426.1"/>
    </source>
</evidence>
<keyword evidence="1" id="KW-0472">Membrane</keyword>
<accession>A0ABT6CWJ2</accession>
<reference evidence="2 3" key="1">
    <citation type="journal article" date="2023" name="Int. J. Syst. Evol. Microbiol.">
        <title>Arthrobacter vasquezii sp. nov., isolated from a soil sample from Union Glacier, Antarctica.</title>
        <authorList>
            <person name="Valenzuela-Ibaceta F."/>
            <person name="Carrasco V."/>
            <person name="Lagos-Moraga S."/>
            <person name="Dietz-Vargas C."/>
            <person name="Navarro C.A."/>
            <person name="Perez-Donoso J.M."/>
        </authorList>
    </citation>
    <scope>NUCLEOTIDE SEQUENCE [LARGE SCALE GENOMIC DNA]</scope>
    <source>
        <strain evidence="2 3">EH-1B-1</strain>
    </source>
</reference>
<comment type="caution">
    <text evidence="2">The sequence shown here is derived from an EMBL/GenBank/DDBJ whole genome shotgun (WGS) entry which is preliminary data.</text>
</comment>
<dbReference type="InterPro" id="IPR051082">
    <property type="entry name" value="Pentapeptide-BTB/POZ_domain"/>
</dbReference>
<evidence type="ECO:0000313" key="3">
    <source>
        <dbReference type="Proteomes" id="UP001220456"/>
    </source>
</evidence>
<name>A0ABT6CWJ2_9MICC</name>
<protein>
    <submittedName>
        <fullName evidence="2">Pentapeptide repeat-containing protein</fullName>
    </submittedName>
</protein>
<dbReference type="Pfam" id="PF00805">
    <property type="entry name" value="Pentapeptide"/>
    <property type="match status" value="2"/>
</dbReference>
<dbReference type="PANTHER" id="PTHR14136">
    <property type="entry name" value="BTB_POZ DOMAIN-CONTAINING PROTEIN KCTD9"/>
    <property type="match status" value="1"/>
</dbReference>
<dbReference type="Gene3D" id="2.160.20.80">
    <property type="entry name" value="E3 ubiquitin-protein ligase SopA"/>
    <property type="match status" value="1"/>
</dbReference>
<dbReference type="InterPro" id="IPR001646">
    <property type="entry name" value="5peptide_repeat"/>
</dbReference>